<accession>A0ABN1Q233</accession>
<keyword evidence="5" id="KW-1185">Reference proteome</keyword>
<evidence type="ECO:0000313" key="5">
    <source>
        <dbReference type="Proteomes" id="UP001499967"/>
    </source>
</evidence>
<dbReference type="InterPro" id="IPR006140">
    <property type="entry name" value="D-isomer_DH_NAD-bd"/>
</dbReference>
<dbReference type="InterPro" id="IPR036291">
    <property type="entry name" value="NAD(P)-bd_dom_sf"/>
</dbReference>
<keyword evidence="2" id="KW-0520">NAD</keyword>
<comment type="caution">
    <text evidence="4">The sequence shown here is derived from an EMBL/GenBank/DDBJ whole genome shotgun (WGS) entry which is preliminary data.</text>
</comment>
<proteinExistence type="predicted"/>
<name>A0ABN1Q233_9PSEU</name>
<keyword evidence="1" id="KW-0560">Oxidoreductase</keyword>
<evidence type="ECO:0000313" key="4">
    <source>
        <dbReference type="EMBL" id="GAA0936326.1"/>
    </source>
</evidence>
<dbReference type="Gene3D" id="3.40.50.720">
    <property type="entry name" value="NAD(P)-binding Rossmann-like Domain"/>
    <property type="match status" value="1"/>
</dbReference>
<sequence>MLGEEEFRAMKPTAFFIVFSRGGIADDAALLRAVDEGWIAGAGLDNFGEEPLPADSPFWTARNTICTPHNGATTEATLRRGADIFIDNLGRFAHGEELVNIVDKAAGY</sequence>
<reference evidence="4 5" key="1">
    <citation type="journal article" date="2019" name="Int. J. Syst. Evol. Microbiol.">
        <title>The Global Catalogue of Microorganisms (GCM) 10K type strain sequencing project: providing services to taxonomists for standard genome sequencing and annotation.</title>
        <authorList>
            <consortium name="The Broad Institute Genomics Platform"/>
            <consortium name="The Broad Institute Genome Sequencing Center for Infectious Disease"/>
            <person name="Wu L."/>
            <person name="Ma J."/>
        </authorList>
    </citation>
    <scope>NUCLEOTIDE SEQUENCE [LARGE SCALE GENOMIC DNA]</scope>
    <source>
        <strain evidence="4 5">JCM 11117</strain>
    </source>
</reference>
<dbReference type="PANTHER" id="PTHR43333">
    <property type="entry name" value="2-HACID_DH_C DOMAIN-CONTAINING PROTEIN"/>
    <property type="match status" value="1"/>
</dbReference>
<evidence type="ECO:0000256" key="2">
    <source>
        <dbReference type="ARBA" id="ARBA00023027"/>
    </source>
</evidence>
<evidence type="ECO:0000256" key="1">
    <source>
        <dbReference type="ARBA" id="ARBA00023002"/>
    </source>
</evidence>
<dbReference type="Proteomes" id="UP001499967">
    <property type="component" value="Unassembled WGS sequence"/>
</dbReference>
<gene>
    <name evidence="4" type="ORF">GCM10009559_28670</name>
</gene>
<organism evidence="4 5">
    <name type="scientific">Pseudonocardia zijingensis</name>
    <dbReference type="NCBI Taxonomy" id="153376"/>
    <lineage>
        <taxon>Bacteria</taxon>
        <taxon>Bacillati</taxon>
        <taxon>Actinomycetota</taxon>
        <taxon>Actinomycetes</taxon>
        <taxon>Pseudonocardiales</taxon>
        <taxon>Pseudonocardiaceae</taxon>
        <taxon>Pseudonocardia</taxon>
    </lineage>
</organism>
<dbReference type="Pfam" id="PF02826">
    <property type="entry name" value="2-Hacid_dh_C"/>
    <property type="match status" value="1"/>
</dbReference>
<dbReference type="PANTHER" id="PTHR43333:SF1">
    <property type="entry name" value="D-ISOMER SPECIFIC 2-HYDROXYACID DEHYDROGENASE NAD-BINDING DOMAIN-CONTAINING PROTEIN"/>
    <property type="match status" value="1"/>
</dbReference>
<dbReference type="SUPFAM" id="SSF51735">
    <property type="entry name" value="NAD(P)-binding Rossmann-fold domains"/>
    <property type="match status" value="1"/>
</dbReference>
<feature type="domain" description="D-isomer specific 2-hydroxyacid dehydrogenase NAD-binding" evidence="3">
    <location>
        <begin position="1"/>
        <end position="71"/>
    </location>
</feature>
<dbReference type="EMBL" id="BAAAHP010000075">
    <property type="protein sequence ID" value="GAA0936326.1"/>
    <property type="molecule type" value="Genomic_DNA"/>
</dbReference>
<evidence type="ECO:0000259" key="3">
    <source>
        <dbReference type="Pfam" id="PF02826"/>
    </source>
</evidence>
<protein>
    <recommendedName>
        <fullName evidence="3">D-isomer specific 2-hydroxyacid dehydrogenase NAD-binding domain-containing protein</fullName>
    </recommendedName>
</protein>